<dbReference type="GO" id="GO:0002474">
    <property type="term" value="P:antigen processing and presentation of peptide antigen via MHC class I"/>
    <property type="evidence" value="ECO:0007669"/>
    <property type="project" value="UniProtKB-KW"/>
</dbReference>
<keyword evidence="10" id="KW-1185">Reference proteome</keyword>
<evidence type="ECO:0000256" key="5">
    <source>
        <dbReference type="ARBA" id="ARBA00022525"/>
    </source>
</evidence>
<dbReference type="Gene3D" id="2.60.40.10">
    <property type="entry name" value="Immunoglobulins"/>
    <property type="match status" value="1"/>
</dbReference>
<name>A0A6J2S7J8_COTGO</name>
<dbReference type="Proteomes" id="UP000504630">
    <property type="component" value="Chromosome 23"/>
</dbReference>
<dbReference type="InterPro" id="IPR007110">
    <property type="entry name" value="Ig-like_dom"/>
</dbReference>
<dbReference type="GO" id="GO:0005576">
    <property type="term" value="C:extracellular region"/>
    <property type="evidence" value="ECO:0007669"/>
    <property type="project" value="UniProtKB-SubCell"/>
</dbReference>
<feature type="signal peptide" evidence="8">
    <location>
        <begin position="1"/>
        <end position="18"/>
    </location>
</feature>
<evidence type="ECO:0000256" key="1">
    <source>
        <dbReference type="ARBA" id="ARBA00004613"/>
    </source>
</evidence>
<keyword evidence="6" id="KW-0391">Immunity</keyword>
<dbReference type="OrthoDB" id="9949628at2759"/>
<dbReference type="SUPFAM" id="SSF48726">
    <property type="entry name" value="Immunoglobulin"/>
    <property type="match status" value="1"/>
</dbReference>
<dbReference type="RefSeq" id="XP_029317944.1">
    <property type="nucleotide sequence ID" value="XM_029462084.1"/>
</dbReference>
<keyword evidence="8" id="KW-0732">Signal</keyword>
<dbReference type="InterPro" id="IPR003597">
    <property type="entry name" value="Ig_C1-set"/>
</dbReference>
<evidence type="ECO:0000313" key="11">
    <source>
        <dbReference type="RefSeq" id="XP_029317944.1"/>
    </source>
</evidence>
<dbReference type="PROSITE" id="PS50835">
    <property type="entry name" value="IG_LIKE"/>
    <property type="match status" value="1"/>
</dbReference>
<dbReference type="InterPro" id="IPR003006">
    <property type="entry name" value="Ig/MHC_CS"/>
</dbReference>
<dbReference type="InterPro" id="IPR036179">
    <property type="entry name" value="Ig-like_dom_sf"/>
</dbReference>
<keyword evidence="7" id="KW-0393">Immunoglobulin domain</keyword>
<evidence type="ECO:0000256" key="8">
    <source>
        <dbReference type="SAM" id="SignalP"/>
    </source>
</evidence>
<dbReference type="PANTHER" id="PTHR19944">
    <property type="entry name" value="MHC CLASS II-RELATED"/>
    <property type="match status" value="1"/>
</dbReference>
<dbReference type="InParanoid" id="A0A6J2S7J8"/>
<dbReference type="GO" id="GO:0042612">
    <property type="term" value="C:MHC class I protein complex"/>
    <property type="evidence" value="ECO:0007669"/>
    <property type="project" value="UniProtKB-KW"/>
</dbReference>
<evidence type="ECO:0000256" key="6">
    <source>
        <dbReference type="ARBA" id="ARBA00022859"/>
    </source>
</evidence>
<organism evidence="10 11">
    <name type="scientific">Cottoperca gobio</name>
    <name type="common">Frogmouth</name>
    <name type="synonym">Aphritis gobio</name>
    <dbReference type="NCBI Taxonomy" id="56716"/>
    <lineage>
        <taxon>Eukaryota</taxon>
        <taxon>Metazoa</taxon>
        <taxon>Chordata</taxon>
        <taxon>Craniata</taxon>
        <taxon>Vertebrata</taxon>
        <taxon>Euteleostomi</taxon>
        <taxon>Actinopterygii</taxon>
        <taxon>Neopterygii</taxon>
        <taxon>Teleostei</taxon>
        <taxon>Neoteleostei</taxon>
        <taxon>Acanthomorphata</taxon>
        <taxon>Eupercaria</taxon>
        <taxon>Perciformes</taxon>
        <taxon>Notothenioidei</taxon>
        <taxon>Bovichtidae</taxon>
        <taxon>Cottoperca</taxon>
    </lineage>
</organism>
<gene>
    <name evidence="11" type="primary">LOC115028350</name>
</gene>
<dbReference type="InterPro" id="IPR050160">
    <property type="entry name" value="MHC/Immunoglobulin"/>
</dbReference>
<protein>
    <recommendedName>
        <fullName evidence="3">Beta-2-microglobulin</fullName>
    </recommendedName>
</protein>
<dbReference type="AlphaFoldDB" id="A0A6J2S7J8"/>
<comment type="subcellular location">
    <subcellularLocation>
        <location evidence="1">Secreted</location>
    </subcellularLocation>
</comment>
<dbReference type="GeneID" id="115028350"/>
<reference evidence="11" key="1">
    <citation type="submission" date="2025-08" db="UniProtKB">
        <authorList>
            <consortium name="RefSeq"/>
        </authorList>
    </citation>
    <scope>IDENTIFICATION</scope>
</reference>
<evidence type="ECO:0000256" key="7">
    <source>
        <dbReference type="ARBA" id="ARBA00023319"/>
    </source>
</evidence>
<evidence type="ECO:0000313" key="10">
    <source>
        <dbReference type="Proteomes" id="UP000504630"/>
    </source>
</evidence>
<evidence type="ECO:0000256" key="4">
    <source>
        <dbReference type="ARBA" id="ARBA00022451"/>
    </source>
</evidence>
<dbReference type="Pfam" id="PF07654">
    <property type="entry name" value="C1-set"/>
    <property type="match status" value="1"/>
</dbReference>
<feature type="domain" description="Ig-like" evidence="9">
    <location>
        <begin position="23"/>
        <end position="115"/>
    </location>
</feature>
<keyword evidence="5" id="KW-0964">Secreted</keyword>
<feature type="chain" id="PRO_5026972339" description="Beta-2-microglobulin" evidence="8">
    <location>
        <begin position="19"/>
        <end position="115"/>
    </location>
</feature>
<keyword evidence="4" id="KW-0490">MHC I</keyword>
<proteinExistence type="inferred from homology"/>
<comment type="similarity">
    <text evidence="2">Belongs to the beta-2-microglobulin family.</text>
</comment>
<dbReference type="PANTHER" id="PTHR19944:SF62">
    <property type="entry name" value="BETA-2-MICROGLOBULIN"/>
    <property type="match status" value="1"/>
</dbReference>
<evidence type="ECO:0000259" key="9">
    <source>
        <dbReference type="PROSITE" id="PS50835"/>
    </source>
</evidence>
<dbReference type="KEGG" id="cgob:115028350"/>
<dbReference type="InterPro" id="IPR013783">
    <property type="entry name" value="Ig-like_fold"/>
</dbReference>
<accession>A0A6J2S7J8</accession>
<sequence length="115" mass="12977">MFSFAVVVGLLCVLPSEAKESAPNVQVYSREPGTIGKANTLICHVSNFYPPEINIELLKDGKVMSSANQTELIFGEKWDYYLTKHVPFTPLANEKFICKVVHLGKSNDYFWESDM</sequence>
<dbReference type="SMART" id="SM00407">
    <property type="entry name" value="IGc1"/>
    <property type="match status" value="1"/>
</dbReference>
<evidence type="ECO:0000256" key="3">
    <source>
        <dbReference type="ARBA" id="ARBA00018767"/>
    </source>
</evidence>
<evidence type="ECO:0000256" key="2">
    <source>
        <dbReference type="ARBA" id="ARBA00009564"/>
    </source>
</evidence>
<dbReference type="PROSITE" id="PS00290">
    <property type="entry name" value="IG_MHC"/>
    <property type="match status" value="1"/>
</dbReference>